<gene>
    <name evidence="3" type="ORF">LTR36_002469</name>
</gene>
<dbReference type="InterPro" id="IPR003959">
    <property type="entry name" value="ATPase_AAA_core"/>
</dbReference>
<feature type="region of interest" description="Disordered" evidence="1">
    <location>
        <begin position="1"/>
        <end position="94"/>
    </location>
</feature>
<evidence type="ECO:0000313" key="3">
    <source>
        <dbReference type="EMBL" id="KAK4545905.1"/>
    </source>
</evidence>
<reference evidence="3 4" key="1">
    <citation type="submission" date="2021-11" db="EMBL/GenBank/DDBJ databases">
        <title>Black yeast isolated from Biological Soil Crust.</title>
        <authorList>
            <person name="Kurbessoian T."/>
        </authorList>
    </citation>
    <scope>NUCLEOTIDE SEQUENCE [LARGE SCALE GENOMIC DNA]</scope>
    <source>
        <strain evidence="3 4">CCFEE 5522</strain>
    </source>
</reference>
<dbReference type="GO" id="GO:0005524">
    <property type="term" value="F:ATP binding"/>
    <property type="evidence" value="ECO:0007669"/>
    <property type="project" value="InterPro"/>
</dbReference>
<organism evidence="3 4">
    <name type="scientific">Oleoguttula mirabilis</name>
    <dbReference type="NCBI Taxonomy" id="1507867"/>
    <lineage>
        <taxon>Eukaryota</taxon>
        <taxon>Fungi</taxon>
        <taxon>Dikarya</taxon>
        <taxon>Ascomycota</taxon>
        <taxon>Pezizomycotina</taxon>
        <taxon>Dothideomycetes</taxon>
        <taxon>Dothideomycetidae</taxon>
        <taxon>Mycosphaerellales</taxon>
        <taxon>Teratosphaeriaceae</taxon>
        <taxon>Oleoguttula</taxon>
    </lineage>
</organism>
<feature type="compositionally biased region" description="Polar residues" evidence="1">
    <location>
        <begin position="7"/>
        <end position="37"/>
    </location>
</feature>
<dbReference type="PANTHER" id="PTHR46411">
    <property type="entry name" value="FAMILY ATPASE, PUTATIVE-RELATED"/>
    <property type="match status" value="1"/>
</dbReference>
<dbReference type="Pfam" id="PF22942">
    <property type="entry name" value="DUF7025"/>
    <property type="match status" value="1"/>
</dbReference>
<dbReference type="Proteomes" id="UP001324427">
    <property type="component" value="Unassembled WGS sequence"/>
</dbReference>
<sequence length="1057" mass="120505">MAAEHPQANTGTQTHCNARQAESQNDESSPSATSASQRLDERTDGDASIQQPNSRPPSLVELPPPPQSPQPPPPLDFHPDFSSNCLRTHPSDTGGYAEHLRVCASCRRHSIESYREEINKLLTEPSVEVGEPEFGLTKLSPTQYRQWERGESMDPHILNGLWFTTDGADHGIRREHNDDLRPSSETGVDHTEALESETEEIPFRLIFKCMNLEVLLEQITEDELPLDRQVHMRPFKFLLAHEYRIRSSLEALRTVLRETEQADVNATIPRAFSRLDPTSTMSPTPVPSLDRADAAPPELERKVMGIGVTPRNVRLLEMVVTFMDVEMRDILTIRKKIRDTTLSDITFEYLLHLYEPGNLVLAGSTQQAEARRAYRVLLVTGGRPYFEAKPYPKFPGQSFPDNVSGMPRTFPEDSVSQGLQGKATKMTPVILGCYSMDFDGSLYGPRPHRFIIPEFHGRRKITDLDVYPADFEPNVKGIRQSLRKRGEYFVKCAQGMHREYHGRTLPDRPPFQVRPSAGYRYQMEDRAPKPEALQVDCECKIDQGSGIDYFMATGGDEGNEVLGENKLGFNTGVITMPTVSIQMEFPDMDPRSDLATSIYDDSKFDLSRRSKFLRQTTLLTISKELNELQMELLPLRLFGYALQQRKWYAFNVIHLVDVKALQDSEMNSAFQDLILPEEHKTTIKALVRHQVRGYLEAYESYGAAGRQRSHAFDLIHNKGRGLVILLHGAPGVGKTSTAESVAIQLKRPLLPITCGDLGTEASKVETTLEYFLGLGTKWGCVVLLDEADVFLARRVTGDLMRNSLVSGRQNPIAVLCMLTEAYFDVVFLRQMEYHSGVLILTTNRVGEFDEAFVSRIHMKLHFRDLTRDSSRAIWDMNMRRLEENEDIDIEIRSKGIRKFAEEYWTKTENHRARRWNGRQIKNAFQTAVALAWWDYEEACRGEGKHPDRPVLKKRHFEAVGETSHDFDEYMDRIYGPPTPDGRRSKGAFINEAQRNRLRFHDEEPECVDRGYSQPARPVSDVQHTMRGRPQESAKDDRIAELERQLGKHSLFRFQCYG</sequence>
<proteinExistence type="predicted"/>
<dbReference type="Pfam" id="PF00004">
    <property type="entry name" value="AAA"/>
    <property type="match status" value="1"/>
</dbReference>
<protein>
    <recommendedName>
        <fullName evidence="2">AAA+ ATPase domain-containing protein</fullName>
    </recommendedName>
</protein>
<dbReference type="SMART" id="SM00382">
    <property type="entry name" value="AAA"/>
    <property type="match status" value="1"/>
</dbReference>
<dbReference type="SUPFAM" id="SSF52540">
    <property type="entry name" value="P-loop containing nucleoside triphosphate hydrolases"/>
    <property type="match status" value="1"/>
</dbReference>
<feature type="compositionally biased region" description="Basic and acidic residues" evidence="1">
    <location>
        <begin position="175"/>
        <end position="193"/>
    </location>
</feature>
<evidence type="ECO:0000256" key="1">
    <source>
        <dbReference type="SAM" id="MobiDB-lite"/>
    </source>
</evidence>
<name>A0AAV9JKX3_9PEZI</name>
<comment type="caution">
    <text evidence="3">The sequence shown here is derived from an EMBL/GenBank/DDBJ whole genome shotgun (WGS) entry which is preliminary data.</text>
</comment>
<feature type="region of interest" description="Disordered" evidence="1">
    <location>
        <begin position="175"/>
        <end position="195"/>
    </location>
</feature>
<dbReference type="InterPro" id="IPR003593">
    <property type="entry name" value="AAA+_ATPase"/>
</dbReference>
<evidence type="ECO:0000313" key="4">
    <source>
        <dbReference type="Proteomes" id="UP001324427"/>
    </source>
</evidence>
<dbReference type="PANTHER" id="PTHR46411:SF3">
    <property type="entry name" value="AAA+ ATPASE DOMAIN-CONTAINING PROTEIN"/>
    <property type="match status" value="1"/>
</dbReference>
<feature type="domain" description="AAA+ ATPase" evidence="2">
    <location>
        <begin position="720"/>
        <end position="866"/>
    </location>
</feature>
<dbReference type="GO" id="GO:0016887">
    <property type="term" value="F:ATP hydrolysis activity"/>
    <property type="evidence" value="ECO:0007669"/>
    <property type="project" value="InterPro"/>
</dbReference>
<feature type="region of interest" description="Disordered" evidence="1">
    <location>
        <begin position="1008"/>
        <end position="1035"/>
    </location>
</feature>
<dbReference type="InterPro" id="IPR056599">
    <property type="entry name" value="AAA_lid_fung"/>
</dbReference>
<dbReference type="Gene3D" id="3.40.50.300">
    <property type="entry name" value="P-loop containing nucleotide triphosphate hydrolases"/>
    <property type="match status" value="1"/>
</dbReference>
<evidence type="ECO:0000259" key="2">
    <source>
        <dbReference type="SMART" id="SM00382"/>
    </source>
</evidence>
<dbReference type="InterPro" id="IPR054289">
    <property type="entry name" value="DUF7025"/>
</dbReference>
<feature type="compositionally biased region" description="Pro residues" evidence="1">
    <location>
        <begin position="62"/>
        <end position="76"/>
    </location>
</feature>
<keyword evidence="4" id="KW-1185">Reference proteome</keyword>
<dbReference type="AlphaFoldDB" id="A0AAV9JKX3"/>
<accession>A0AAV9JKX3</accession>
<dbReference type="InterPro" id="IPR027417">
    <property type="entry name" value="P-loop_NTPase"/>
</dbReference>
<dbReference type="Pfam" id="PF23232">
    <property type="entry name" value="AAA_lid_13"/>
    <property type="match status" value="1"/>
</dbReference>
<dbReference type="EMBL" id="JAVFHQ010000017">
    <property type="protein sequence ID" value="KAK4545905.1"/>
    <property type="molecule type" value="Genomic_DNA"/>
</dbReference>